<dbReference type="EMBL" id="UINC01125559">
    <property type="protein sequence ID" value="SVD03471.1"/>
    <property type="molecule type" value="Genomic_DNA"/>
</dbReference>
<reference evidence="1" key="1">
    <citation type="submission" date="2018-05" db="EMBL/GenBank/DDBJ databases">
        <authorList>
            <person name="Lanie J.A."/>
            <person name="Ng W.-L."/>
            <person name="Kazmierczak K.M."/>
            <person name="Andrzejewski T.M."/>
            <person name="Davidsen T.M."/>
            <person name="Wayne K.J."/>
            <person name="Tettelin H."/>
            <person name="Glass J.I."/>
            <person name="Rusch D."/>
            <person name="Podicherti R."/>
            <person name="Tsui H.-C.T."/>
            <person name="Winkler M.E."/>
        </authorList>
    </citation>
    <scope>NUCLEOTIDE SEQUENCE</scope>
</reference>
<proteinExistence type="predicted"/>
<sequence length="22" mass="2575">MLTIYGQNNSRDCEGLSRRDFV</sequence>
<evidence type="ECO:0000313" key="1">
    <source>
        <dbReference type="EMBL" id="SVD03471.1"/>
    </source>
</evidence>
<organism evidence="1">
    <name type="scientific">marine metagenome</name>
    <dbReference type="NCBI Taxonomy" id="408172"/>
    <lineage>
        <taxon>unclassified sequences</taxon>
        <taxon>metagenomes</taxon>
        <taxon>ecological metagenomes</taxon>
    </lineage>
</organism>
<accession>A0A382S3J4</accession>
<feature type="non-terminal residue" evidence="1">
    <location>
        <position position="22"/>
    </location>
</feature>
<protein>
    <submittedName>
        <fullName evidence="1">Uncharacterized protein</fullName>
    </submittedName>
</protein>
<dbReference type="AlphaFoldDB" id="A0A382S3J4"/>
<name>A0A382S3J4_9ZZZZ</name>
<gene>
    <name evidence="1" type="ORF">METZ01_LOCUS356325</name>
</gene>